<keyword evidence="2" id="KW-0472">Membrane</keyword>
<name>A0AAW1QAY0_9CHLO</name>
<dbReference type="InterPro" id="IPR019734">
    <property type="entry name" value="TPR_rpt"/>
</dbReference>
<keyword evidence="2" id="KW-0812">Transmembrane</keyword>
<evidence type="ECO:0000313" key="3">
    <source>
        <dbReference type="EMBL" id="KAK9817394.1"/>
    </source>
</evidence>
<dbReference type="PANTHER" id="PTHR47310:SF2">
    <property type="entry name" value="PROTEIN FLUORESCENT IN BLUE LIGHT, CHLOROPLASTIC"/>
    <property type="match status" value="1"/>
</dbReference>
<dbReference type="EMBL" id="JALJOS010000072">
    <property type="protein sequence ID" value="KAK9817394.1"/>
    <property type="molecule type" value="Genomic_DNA"/>
</dbReference>
<dbReference type="GO" id="GO:0015995">
    <property type="term" value="P:chlorophyll biosynthetic process"/>
    <property type="evidence" value="ECO:0007669"/>
    <property type="project" value="InterPro"/>
</dbReference>
<feature type="transmembrane region" description="Helical" evidence="2">
    <location>
        <begin position="93"/>
        <end position="116"/>
    </location>
</feature>
<dbReference type="Pfam" id="PF13181">
    <property type="entry name" value="TPR_8"/>
    <property type="match status" value="1"/>
</dbReference>
<sequence length="316" mass="34341">MARSVTQPDRVLWVQPTSVALRVKSRSHPWLIAASLKILCRASKQPSAGCSDFNSTGSRISQHHSQTPQELLQLAAVSTSPPPGRHGLQNLPYMLLALIAVQSVALGGAIFTGSLARERRLKLEQLNIKLRQVNAELIKRHSQAEGAEQQSEASEAEQQAQSLAAARATLSSSLDAPAAAHPFESYGKGGLSLAQARRRLSGLLQAGRGMLRDGQPEQALQMLVEADSIAQELLDHRARRAILRVRAQGLQQMEQFQAALDCLQESLDLSLLSSIAGEDRDKADIYGTMADLLTDLGQFEEAAKFYDKCCQAIQDT</sequence>
<dbReference type="Gene3D" id="1.25.40.10">
    <property type="entry name" value="Tetratricopeptide repeat domain"/>
    <property type="match status" value="1"/>
</dbReference>
<dbReference type="InterPro" id="IPR044243">
    <property type="entry name" value="FLU"/>
</dbReference>
<protein>
    <submittedName>
        <fullName evidence="3">Uncharacterized protein</fullName>
    </submittedName>
</protein>
<gene>
    <name evidence="3" type="ORF">WJX74_009113</name>
</gene>
<dbReference type="Proteomes" id="UP001438707">
    <property type="component" value="Unassembled WGS sequence"/>
</dbReference>
<feature type="region of interest" description="Disordered" evidence="1">
    <location>
        <begin position="141"/>
        <end position="162"/>
    </location>
</feature>
<dbReference type="InterPro" id="IPR011990">
    <property type="entry name" value="TPR-like_helical_dom_sf"/>
</dbReference>
<organism evidence="3 4">
    <name type="scientific">Apatococcus lobatus</name>
    <dbReference type="NCBI Taxonomy" id="904363"/>
    <lineage>
        <taxon>Eukaryota</taxon>
        <taxon>Viridiplantae</taxon>
        <taxon>Chlorophyta</taxon>
        <taxon>core chlorophytes</taxon>
        <taxon>Trebouxiophyceae</taxon>
        <taxon>Chlorellales</taxon>
        <taxon>Chlorellaceae</taxon>
        <taxon>Apatococcus</taxon>
    </lineage>
</organism>
<dbReference type="SUPFAM" id="SSF48452">
    <property type="entry name" value="TPR-like"/>
    <property type="match status" value="1"/>
</dbReference>
<dbReference type="PANTHER" id="PTHR47310">
    <property type="entry name" value="PROTEIN FLUORESCENT IN BLUE LIGHT, CHLOROPLASTIC"/>
    <property type="match status" value="1"/>
</dbReference>
<reference evidence="3 4" key="1">
    <citation type="journal article" date="2024" name="Nat. Commun.">
        <title>Phylogenomics reveals the evolutionary origins of lichenization in chlorophyte algae.</title>
        <authorList>
            <person name="Puginier C."/>
            <person name="Libourel C."/>
            <person name="Otte J."/>
            <person name="Skaloud P."/>
            <person name="Haon M."/>
            <person name="Grisel S."/>
            <person name="Petersen M."/>
            <person name="Berrin J.G."/>
            <person name="Delaux P.M."/>
            <person name="Dal Grande F."/>
            <person name="Keller J."/>
        </authorList>
    </citation>
    <scope>NUCLEOTIDE SEQUENCE [LARGE SCALE GENOMIC DNA]</scope>
    <source>
        <strain evidence="3 4">SAG 2145</strain>
    </source>
</reference>
<keyword evidence="2" id="KW-1133">Transmembrane helix</keyword>
<feature type="compositionally biased region" description="Low complexity" evidence="1">
    <location>
        <begin position="144"/>
        <end position="162"/>
    </location>
</feature>
<proteinExistence type="predicted"/>
<comment type="caution">
    <text evidence="3">The sequence shown here is derived from an EMBL/GenBank/DDBJ whole genome shotgun (WGS) entry which is preliminary data.</text>
</comment>
<evidence type="ECO:0000256" key="1">
    <source>
        <dbReference type="SAM" id="MobiDB-lite"/>
    </source>
</evidence>
<evidence type="ECO:0000256" key="2">
    <source>
        <dbReference type="SAM" id="Phobius"/>
    </source>
</evidence>
<keyword evidence="4" id="KW-1185">Reference proteome</keyword>
<dbReference type="AlphaFoldDB" id="A0AAW1QAY0"/>
<accession>A0AAW1QAY0</accession>
<evidence type="ECO:0000313" key="4">
    <source>
        <dbReference type="Proteomes" id="UP001438707"/>
    </source>
</evidence>